<accession>A0A0N4W9F2</accession>
<dbReference type="Proteomes" id="UP000268014">
    <property type="component" value="Unassembled WGS sequence"/>
</dbReference>
<organism evidence="3">
    <name type="scientific">Haemonchus placei</name>
    <name type="common">Barber's pole worm</name>
    <dbReference type="NCBI Taxonomy" id="6290"/>
    <lineage>
        <taxon>Eukaryota</taxon>
        <taxon>Metazoa</taxon>
        <taxon>Ecdysozoa</taxon>
        <taxon>Nematoda</taxon>
        <taxon>Chromadorea</taxon>
        <taxon>Rhabditida</taxon>
        <taxon>Rhabditina</taxon>
        <taxon>Rhabditomorpha</taxon>
        <taxon>Strongyloidea</taxon>
        <taxon>Trichostrongylidae</taxon>
        <taxon>Haemonchus</taxon>
    </lineage>
</organism>
<evidence type="ECO:0000313" key="2">
    <source>
        <dbReference type="Proteomes" id="UP000268014"/>
    </source>
</evidence>
<protein>
    <submittedName>
        <fullName evidence="3">TIP_N domain-containing protein</fullName>
    </submittedName>
</protein>
<keyword evidence="2" id="KW-1185">Reference proteome</keyword>
<sequence>MEDKTVPLQEFMSTAPTAEGVAQGLGRNRRREAAEFSNDSFNDNNDSDGIYFYGNFNDKNTRRANFNGEKNSEAVNFVDSISNDGSSSNCKCHD</sequence>
<reference evidence="3" key="1">
    <citation type="submission" date="2017-02" db="UniProtKB">
        <authorList>
            <consortium name="WormBaseParasite"/>
        </authorList>
    </citation>
    <scope>IDENTIFICATION</scope>
</reference>
<dbReference type="WBParaSite" id="HPLM_0000691701-mRNA-1">
    <property type="protein sequence ID" value="HPLM_0000691701-mRNA-1"/>
    <property type="gene ID" value="HPLM_0000691701"/>
</dbReference>
<gene>
    <name evidence="1" type="ORF">HPLM_LOCUS6909</name>
</gene>
<evidence type="ECO:0000313" key="3">
    <source>
        <dbReference type="WBParaSite" id="HPLM_0000691701-mRNA-1"/>
    </source>
</evidence>
<dbReference type="AlphaFoldDB" id="A0A0N4W9F2"/>
<reference evidence="1 2" key="2">
    <citation type="submission" date="2018-11" db="EMBL/GenBank/DDBJ databases">
        <authorList>
            <consortium name="Pathogen Informatics"/>
        </authorList>
    </citation>
    <scope>NUCLEOTIDE SEQUENCE [LARGE SCALE GENOMIC DNA]</scope>
    <source>
        <strain evidence="1 2">MHpl1</strain>
    </source>
</reference>
<proteinExistence type="predicted"/>
<dbReference type="EMBL" id="UZAF01016567">
    <property type="protein sequence ID" value="VDO30368.1"/>
    <property type="molecule type" value="Genomic_DNA"/>
</dbReference>
<evidence type="ECO:0000313" key="1">
    <source>
        <dbReference type="EMBL" id="VDO30368.1"/>
    </source>
</evidence>
<name>A0A0N4W9F2_HAEPC</name>